<proteinExistence type="predicted"/>
<evidence type="ECO:0000313" key="2">
    <source>
        <dbReference type="Proteomes" id="UP000241964"/>
    </source>
</evidence>
<evidence type="ECO:0000313" key="1">
    <source>
        <dbReference type="EMBL" id="PSL31528.1"/>
    </source>
</evidence>
<dbReference type="AlphaFoldDB" id="A0A2P8GC25"/>
<protein>
    <recommendedName>
        <fullName evidence="3">Nucleotide-diphospho-sugar transferase</fullName>
    </recommendedName>
</protein>
<accession>A0A2P8GC25</accession>
<dbReference type="SUPFAM" id="SSF53448">
    <property type="entry name" value="Nucleotide-diphospho-sugar transferases"/>
    <property type="match status" value="1"/>
</dbReference>
<dbReference type="EMBL" id="PYAS01000003">
    <property type="protein sequence ID" value="PSL31528.1"/>
    <property type="molecule type" value="Genomic_DNA"/>
</dbReference>
<keyword evidence="2" id="KW-1185">Reference proteome</keyword>
<gene>
    <name evidence="1" type="ORF">CLV60_103394</name>
</gene>
<dbReference type="RefSeq" id="WP_106594852.1">
    <property type="nucleotide sequence ID" value="NZ_PYAS01000003.1"/>
</dbReference>
<reference evidence="1 2" key="1">
    <citation type="submission" date="2018-03" db="EMBL/GenBank/DDBJ databases">
        <title>Genomic Encyclopedia of Archaeal and Bacterial Type Strains, Phase II (KMG-II): from individual species to whole genera.</title>
        <authorList>
            <person name="Goeker M."/>
        </authorList>
    </citation>
    <scope>NUCLEOTIDE SEQUENCE [LARGE SCALE GENOMIC DNA]</scope>
    <source>
        <strain evidence="1 2">DSM 29057</strain>
    </source>
</reference>
<evidence type="ECO:0008006" key="3">
    <source>
        <dbReference type="Google" id="ProtNLM"/>
    </source>
</evidence>
<dbReference type="Gene3D" id="3.90.550.10">
    <property type="entry name" value="Spore Coat Polysaccharide Biosynthesis Protein SpsA, Chain A"/>
    <property type="match status" value="1"/>
</dbReference>
<dbReference type="Proteomes" id="UP000241964">
    <property type="component" value="Unassembled WGS sequence"/>
</dbReference>
<name>A0A2P8GC25_9BACT</name>
<comment type="caution">
    <text evidence="1">The sequence shown here is derived from an EMBL/GenBank/DDBJ whole genome shotgun (WGS) entry which is preliminary data.</text>
</comment>
<sequence length="311" mass="36337">MYKIKSPVLLNIFNRPDTTRRVFEKIREGQPSKLYVAADGPRPDRKGEDALCEETRSVIQIDWDCEVHLLYRPENLGCKMGVSGAVKWFFEHEEEGIVLEDDCLPGEGFFAFCDTLLEKYRYDTRVAHIAGTRMANNKKFGEATYYFSKYTYIWGWASWRRVWENYDENLLLMDGFVQEDLFKYVYGRKKVTDRLAKTLSMVKTNAIDTWDFQYAFMNFWNNSLCICPNVNLISNIGFDSRATHTKDKNNKFANIPVETFSEIKHPRYFVPILDADYYVLKLEEEDLAITLKSRVKDVMKKGLSGIRIGKS</sequence>
<dbReference type="InterPro" id="IPR029044">
    <property type="entry name" value="Nucleotide-diphossugar_trans"/>
</dbReference>
<dbReference type="OrthoDB" id="9785375at2"/>
<organism evidence="1 2">
    <name type="scientific">Dyadobacter jiangsuensis</name>
    <dbReference type="NCBI Taxonomy" id="1591085"/>
    <lineage>
        <taxon>Bacteria</taxon>
        <taxon>Pseudomonadati</taxon>
        <taxon>Bacteroidota</taxon>
        <taxon>Cytophagia</taxon>
        <taxon>Cytophagales</taxon>
        <taxon>Spirosomataceae</taxon>
        <taxon>Dyadobacter</taxon>
    </lineage>
</organism>